<gene>
    <name evidence="6" type="ORF">M0811_14023</name>
</gene>
<evidence type="ECO:0000256" key="1">
    <source>
        <dbReference type="ARBA" id="ARBA00004141"/>
    </source>
</evidence>
<proteinExistence type="inferred from homology"/>
<evidence type="ECO:0000256" key="3">
    <source>
        <dbReference type="ARBA" id="ARBA00022989"/>
    </source>
</evidence>
<sequence>MDLSNFKFELKPWDKFVQKPAIPQGDQIMDRLKKNISYWMSNYLIVVAAFMILLILKNPVAIIAPIASVGGAYYFFKMNKGADLVVGGIKIDKKMATYGLIGIGAGLLLIIAKADVFKFLIFAAIVICAHAIVIPPTTEKSKNKTKK</sequence>
<protein>
    <recommendedName>
        <fullName evidence="5">PRA1 family protein</fullName>
    </recommendedName>
</protein>
<dbReference type="Pfam" id="PF03208">
    <property type="entry name" value="PRA1"/>
    <property type="match status" value="1"/>
</dbReference>
<feature type="transmembrane region" description="Helical" evidence="5">
    <location>
        <begin position="119"/>
        <end position="138"/>
    </location>
</feature>
<dbReference type="PANTHER" id="PTHR19317">
    <property type="entry name" value="PRENYLATED RAB ACCEPTOR 1-RELATED"/>
    <property type="match status" value="1"/>
</dbReference>
<comment type="caution">
    <text evidence="6">The sequence shown here is derived from an EMBL/GenBank/DDBJ whole genome shotgun (WGS) entry which is preliminary data.</text>
</comment>
<evidence type="ECO:0000256" key="2">
    <source>
        <dbReference type="ARBA" id="ARBA00022692"/>
    </source>
</evidence>
<feature type="transmembrane region" description="Helical" evidence="5">
    <location>
        <begin position="36"/>
        <end position="54"/>
    </location>
</feature>
<comment type="similarity">
    <text evidence="5">Belongs to the PRA1 family.</text>
</comment>
<keyword evidence="4 5" id="KW-0472">Membrane</keyword>
<dbReference type="GO" id="GO:0005794">
    <property type="term" value="C:Golgi apparatus"/>
    <property type="evidence" value="ECO:0007669"/>
    <property type="project" value="TreeGrafter"/>
</dbReference>
<organism evidence="6 7">
    <name type="scientific">Anaeramoeba ignava</name>
    <name type="common">Anaerobic marine amoeba</name>
    <dbReference type="NCBI Taxonomy" id="1746090"/>
    <lineage>
        <taxon>Eukaryota</taxon>
        <taxon>Metamonada</taxon>
        <taxon>Anaeramoebidae</taxon>
        <taxon>Anaeramoeba</taxon>
    </lineage>
</organism>
<evidence type="ECO:0000256" key="5">
    <source>
        <dbReference type="RuleBase" id="RU363107"/>
    </source>
</evidence>
<accession>A0A9Q0RHR1</accession>
<evidence type="ECO:0000313" key="6">
    <source>
        <dbReference type="EMBL" id="KAJ5080502.1"/>
    </source>
</evidence>
<dbReference type="OrthoDB" id="63113at2759"/>
<keyword evidence="2 5" id="KW-0812">Transmembrane</keyword>
<feature type="transmembrane region" description="Helical" evidence="5">
    <location>
        <begin position="96"/>
        <end position="113"/>
    </location>
</feature>
<dbReference type="PANTHER" id="PTHR19317:SF0">
    <property type="entry name" value="PRENYLATED RAB ACCEPTOR PROTEIN 1"/>
    <property type="match status" value="1"/>
</dbReference>
<reference evidence="6" key="1">
    <citation type="submission" date="2022-10" db="EMBL/GenBank/DDBJ databases">
        <title>Novel sulphate-reducing endosymbionts in the free-living metamonad Anaeramoeba.</title>
        <authorList>
            <person name="Jerlstrom-Hultqvist J."/>
            <person name="Cepicka I."/>
            <person name="Gallot-Lavallee L."/>
            <person name="Salas-Leiva D."/>
            <person name="Curtis B.A."/>
            <person name="Zahonova K."/>
            <person name="Pipaliya S."/>
            <person name="Dacks J."/>
            <person name="Roger A.J."/>
        </authorList>
    </citation>
    <scope>NUCLEOTIDE SEQUENCE</scope>
    <source>
        <strain evidence="6">BMAN</strain>
    </source>
</reference>
<evidence type="ECO:0000256" key="4">
    <source>
        <dbReference type="ARBA" id="ARBA00023136"/>
    </source>
</evidence>
<dbReference type="AlphaFoldDB" id="A0A9Q0RHR1"/>
<keyword evidence="7" id="KW-1185">Reference proteome</keyword>
<keyword evidence="3 5" id="KW-1133">Transmembrane helix</keyword>
<dbReference type="Proteomes" id="UP001149090">
    <property type="component" value="Unassembled WGS sequence"/>
</dbReference>
<comment type="subcellular location">
    <subcellularLocation>
        <location evidence="1 5">Membrane</location>
        <topology evidence="1 5">Multi-pass membrane protein</topology>
    </subcellularLocation>
</comment>
<dbReference type="GO" id="GO:0016020">
    <property type="term" value="C:membrane"/>
    <property type="evidence" value="ECO:0007669"/>
    <property type="project" value="UniProtKB-SubCell"/>
</dbReference>
<name>A0A9Q0RHR1_ANAIG</name>
<dbReference type="EMBL" id="JAPDFW010000009">
    <property type="protein sequence ID" value="KAJ5080502.1"/>
    <property type="molecule type" value="Genomic_DNA"/>
</dbReference>
<feature type="transmembrane region" description="Helical" evidence="5">
    <location>
        <begin position="60"/>
        <end position="76"/>
    </location>
</feature>
<dbReference type="InterPro" id="IPR004895">
    <property type="entry name" value="Prenylated_rab_accept_PRA1"/>
</dbReference>
<evidence type="ECO:0000313" key="7">
    <source>
        <dbReference type="Proteomes" id="UP001149090"/>
    </source>
</evidence>